<dbReference type="SUPFAM" id="SSF103190">
    <property type="entry name" value="Sensory domain-like"/>
    <property type="match status" value="1"/>
</dbReference>
<dbReference type="InterPro" id="IPR043128">
    <property type="entry name" value="Rev_trsase/Diguanyl_cyclase"/>
</dbReference>
<dbReference type="Pfam" id="PF00672">
    <property type="entry name" value="HAMP"/>
    <property type="match status" value="1"/>
</dbReference>
<keyword evidence="2" id="KW-0973">c-di-GMP</keyword>
<evidence type="ECO:0000313" key="6">
    <source>
        <dbReference type="EMBL" id="SDG48057.1"/>
    </source>
</evidence>
<dbReference type="InterPro" id="IPR029151">
    <property type="entry name" value="Sensor-like_sf"/>
</dbReference>
<dbReference type="InterPro" id="IPR003660">
    <property type="entry name" value="HAMP_dom"/>
</dbReference>
<dbReference type="EMBL" id="FNCI01000015">
    <property type="protein sequence ID" value="SDG48057.1"/>
    <property type="molecule type" value="Genomic_DNA"/>
</dbReference>
<evidence type="ECO:0000259" key="3">
    <source>
        <dbReference type="PROSITE" id="PS50883"/>
    </source>
</evidence>
<dbReference type="OrthoDB" id="9804951at2"/>
<dbReference type="SMART" id="SM00052">
    <property type="entry name" value="EAL"/>
    <property type="match status" value="1"/>
</dbReference>
<dbReference type="PROSITE" id="PS50883">
    <property type="entry name" value="EAL"/>
    <property type="match status" value="1"/>
</dbReference>
<dbReference type="PANTHER" id="PTHR33121">
    <property type="entry name" value="CYCLIC DI-GMP PHOSPHODIESTERASE PDEF"/>
    <property type="match status" value="1"/>
</dbReference>
<dbReference type="InterPro" id="IPR001633">
    <property type="entry name" value="EAL_dom"/>
</dbReference>
<dbReference type="Gene3D" id="6.10.340.10">
    <property type="match status" value="1"/>
</dbReference>
<gene>
    <name evidence="6" type="ORF">SAMN05216571_11533</name>
</gene>
<dbReference type="AlphaFoldDB" id="A0A1G7UKP0"/>
<dbReference type="CDD" id="cd01949">
    <property type="entry name" value="GGDEF"/>
    <property type="match status" value="1"/>
</dbReference>
<dbReference type="SMART" id="SM00267">
    <property type="entry name" value="GGDEF"/>
    <property type="match status" value="1"/>
</dbReference>
<evidence type="ECO:0000313" key="7">
    <source>
        <dbReference type="Proteomes" id="UP000198641"/>
    </source>
</evidence>
<dbReference type="GO" id="GO:0016020">
    <property type="term" value="C:membrane"/>
    <property type="evidence" value="ECO:0007669"/>
    <property type="project" value="InterPro"/>
</dbReference>
<dbReference type="Pfam" id="PF00563">
    <property type="entry name" value="EAL"/>
    <property type="match status" value="1"/>
</dbReference>
<dbReference type="PANTHER" id="PTHR33121:SF79">
    <property type="entry name" value="CYCLIC DI-GMP PHOSPHODIESTERASE PDED-RELATED"/>
    <property type="match status" value="1"/>
</dbReference>
<dbReference type="InterPro" id="IPR029787">
    <property type="entry name" value="Nucleotide_cyclase"/>
</dbReference>
<dbReference type="SUPFAM" id="SSF55073">
    <property type="entry name" value="Nucleotide cyclase"/>
    <property type="match status" value="1"/>
</dbReference>
<protein>
    <recommendedName>
        <fullName evidence="1">cyclic-guanylate-specific phosphodiesterase</fullName>
        <ecNumber evidence="1">3.1.4.52</ecNumber>
    </recommendedName>
</protein>
<feature type="domain" description="EAL" evidence="3">
    <location>
        <begin position="514"/>
        <end position="767"/>
    </location>
</feature>
<dbReference type="InterPro" id="IPR035919">
    <property type="entry name" value="EAL_sf"/>
</dbReference>
<dbReference type="FunFam" id="3.20.20.450:FF:000001">
    <property type="entry name" value="Cyclic di-GMP phosphodiesterase yahA"/>
    <property type="match status" value="1"/>
</dbReference>
<organism evidence="6 7">
    <name type="scientific">Onishia taeanensis</name>
    <dbReference type="NCBI Taxonomy" id="284577"/>
    <lineage>
        <taxon>Bacteria</taxon>
        <taxon>Pseudomonadati</taxon>
        <taxon>Pseudomonadota</taxon>
        <taxon>Gammaproteobacteria</taxon>
        <taxon>Oceanospirillales</taxon>
        <taxon>Halomonadaceae</taxon>
        <taxon>Onishia</taxon>
    </lineage>
</organism>
<dbReference type="EC" id="3.1.4.52" evidence="1"/>
<dbReference type="Gene3D" id="3.30.70.270">
    <property type="match status" value="1"/>
</dbReference>
<evidence type="ECO:0000256" key="2">
    <source>
        <dbReference type="ARBA" id="ARBA00022636"/>
    </source>
</evidence>
<dbReference type="InterPro" id="IPR000160">
    <property type="entry name" value="GGDEF_dom"/>
</dbReference>
<dbReference type="SMART" id="SM00304">
    <property type="entry name" value="HAMP"/>
    <property type="match status" value="1"/>
</dbReference>
<sequence length="776" mass="86189">MTFRSRLLITMLSMVILAQIVTAAATLSTIRSDILASGQRNLDVGLGVLREVLDARGQRLRDTVDILTDDFGFKSAVATKDTSTLESVLINHGGRAGADMVLLADPDGRLLASSHHQAGSQLPFKGLWRSAQENQGSVEVVLQDGVPYQFVLLPVRAPNLIGWAGMGFRLDAELATEISALTQLPVSFIGHQIGKNQASYTATSRENLPPYELAQLLSELDDMGSIAQLDDNPDYLTRAGLLRRAGEDEAFAIIQASRSSLLAPYRDIQWQLLALFAATLTLTAVVAAFSARGISRPLRRLASAARRIGQGERITDLKSGQHGEMRVLADTLMTMQEDIAQREASLLHQSRHDILTDLPNRTSAQHDVQSDIAKGRAFTLLRMAISDFRRINDTFGYALGDRMLITLSRRLERLPTPTVQAYRIGGDEFLLRLDTPACPPGWVEALQDELSEPIDLEGSPIRPRLSFGEVRYPEDGDTPHLLMRRADVALDIARHHHHAHQRYIAGQDERHLRQLTLIRDLYNAVEQQQLSMVYQPKVLATNGNIVQFEALMRWEHPTLGFIPPDEFITLAERSGNIRMLSSWVIETVCAQLHEWQTQGHDLSVAINLSAEDIMDETLTARLKDILVRNDLVPNQLGLEVTESAIIKDPALATRHLEELRGAGMTLAIDDFGTGYSSLAQLKRLPVQELKIDKSFIMRLDDSPDDEVIVRSTIELGQNLGLKVVAEGVETEAIRRMLQGFGCHYLQGYLIARPLPADEVTAWVERYQAQQLPIQGV</sequence>
<evidence type="ECO:0000259" key="4">
    <source>
        <dbReference type="PROSITE" id="PS50885"/>
    </source>
</evidence>
<evidence type="ECO:0000256" key="1">
    <source>
        <dbReference type="ARBA" id="ARBA00012282"/>
    </source>
</evidence>
<dbReference type="Gene3D" id="3.20.20.450">
    <property type="entry name" value="EAL domain"/>
    <property type="match status" value="1"/>
</dbReference>
<proteinExistence type="predicted"/>
<dbReference type="RefSeq" id="WP_092528198.1">
    <property type="nucleotide sequence ID" value="NZ_FNCI01000015.1"/>
</dbReference>
<dbReference type="NCBIfam" id="TIGR00254">
    <property type="entry name" value="GGDEF"/>
    <property type="match status" value="1"/>
</dbReference>
<feature type="domain" description="GGDEF" evidence="5">
    <location>
        <begin position="376"/>
        <end position="508"/>
    </location>
</feature>
<dbReference type="SUPFAM" id="SSF158472">
    <property type="entry name" value="HAMP domain-like"/>
    <property type="match status" value="1"/>
</dbReference>
<evidence type="ECO:0000259" key="5">
    <source>
        <dbReference type="PROSITE" id="PS50887"/>
    </source>
</evidence>
<dbReference type="CDD" id="cd01948">
    <property type="entry name" value="EAL"/>
    <property type="match status" value="1"/>
</dbReference>
<name>A0A1G7UKP0_9GAMM</name>
<dbReference type="SUPFAM" id="SSF141868">
    <property type="entry name" value="EAL domain-like"/>
    <property type="match status" value="1"/>
</dbReference>
<dbReference type="GO" id="GO:0071111">
    <property type="term" value="F:cyclic-guanylate-specific phosphodiesterase activity"/>
    <property type="evidence" value="ECO:0007669"/>
    <property type="project" value="UniProtKB-EC"/>
</dbReference>
<feature type="domain" description="HAMP" evidence="4">
    <location>
        <begin position="292"/>
        <end position="344"/>
    </location>
</feature>
<dbReference type="InterPro" id="IPR029150">
    <property type="entry name" value="dCache_3"/>
</dbReference>
<dbReference type="InterPro" id="IPR050706">
    <property type="entry name" value="Cyclic-di-GMP_PDE-like"/>
</dbReference>
<dbReference type="STRING" id="284577.SAMN05216571_11533"/>
<dbReference type="Pfam" id="PF00990">
    <property type="entry name" value="GGDEF"/>
    <property type="match status" value="1"/>
</dbReference>
<reference evidence="6 7" key="1">
    <citation type="submission" date="2016-10" db="EMBL/GenBank/DDBJ databases">
        <authorList>
            <person name="de Groot N.N."/>
        </authorList>
    </citation>
    <scope>NUCLEOTIDE SEQUENCE [LARGE SCALE GENOMIC DNA]</scope>
    <source>
        <strain evidence="6 7">BH539</strain>
    </source>
</reference>
<keyword evidence="7" id="KW-1185">Reference proteome</keyword>
<dbReference type="Proteomes" id="UP000198641">
    <property type="component" value="Unassembled WGS sequence"/>
</dbReference>
<dbReference type="Pfam" id="PF14827">
    <property type="entry name" value="dCache_3"/>
    <property type="match status" value="1"/>
</dbReference>
<dbReference type="PROSITE" id="PS50887">
    <property type="entry name" value="GGDEF"/>
    <property type="match status" value="1"/>
</dbReference>
<dbReference type="PROSITE" id="PS50885">
    <property type="entry name" value="HAMP"/>
    <property type="match status" value="1"/>
</dbReference>
<dbReference type="CDD" id="cd06225">
    <property type="entry name" value="HAMP"/>
    <property type="match status" value="1"/>
</dbReference>
<accession>A0A1G7UKP0</accession>
<dbReference type="GO" id="GO:0007165">
    <property type="term" value="P:signal transduction"/>
    <property type="evidence" value="ECO:0007669"/>
    <property type="project" value="InterPro"/>
</dbReference>